<sequence length="95" mass="10020">MPAGPRLPPPTLSSSLHQAASLRQVLVRPSLSCFAVLHPSLTPWSPSPRQAPSPPIAPMPPLLCFMSSGGPHRNLLASPRPGSASPARPPRFCMV</sequence>
<organism evidence="2 3">
    <name type="scientific">Triticum urartu</name>
    <name type="common">Red wild einkorn</name>
    <name type="synonym">Crithodium urartu</name>
    <dbReference type="NCBI Taxonomy" id="4572"/>
    <lineage>
        <taxon>Eukaryota</taxon>
        <taxon>Viridiplantae</taxon>
        <taxon>Streptophyta</taxon>
        <taxon>Embryophyta</taxon>
        <taxon>Tracheophyta</taxon>
        <taxon>Spermatophyta</taxon>
        <taxon>Magnoliopsida</taxon>
        <taxon>Liliopsida</taxon>
        <taxon>Poales</taxon>
        <taxon>Poaceae</taxon>
        <taxon>BOP clade</taxon>
        <taxon>Pooideae</taxon>
        <taxon>Triticodae</taxon>
        <taxon>Triticeae</taxon>
        <taxon>Triticinae</taxon>
        <taxon>Triticum</taxon>
    </lineage>
</organism>
<accession>A0A8R7P4P3</accession>
<proteinExistence type="predicted"/>
<dbReference type="EnsemblPlants" id="TuG1812G0100002564.01.T01">
    <property type="protein sequence ID" value="TuG1812G0100002564.01.T01.cds337229"/>
    <property type="gene ID" value="TuG1812G0100002564.01"/>
</dbReference>
<feature type="compositionally biased region" description="Low complexity" evidence="1">
    <location>
        <begin position="77"/>
        <end position="86"/>
    </location>
</feature>
<reference evidence="3" key="1">
    <citation type="journal article" date="2013" name="Nature">
        <title>Draft genome of the wheat A-genome progenitor Triticum urartu.</title>
        <authorList>
            <person name="Ling H.Q."/>
            <person name="Zhao S."/>
            <person name="Liu D."/>
            <person name="Wang J."/>
            <person name="Sun H."/>
            <person name="Zhang C."/>
            <person name="Fan H."/>
            <person name="Li D."/>
            <person name="Dong L."/>
            <person name="Tao Y."/>
            <person name="Gao C."/>
            <person name="Wu H."/>
            <person name="Li Y."/>
            <person name="Cui Y."/>
            <person name="Guo X."/>
            <person name="Zheng S."/>
            <person name="Wang B."/>
            <person name="Yu K."/>
            <person name="Liang Q."/>
            <person name="Yang W."/>
            <person name="Lou X."/>
            <person name="Chen J."/>
            <person name="Feng M."/>
            <person name="Jian J."/>
            <person name="Zhang X."/>
            <person name="Luo G."/>
            <person name="Jiang Y."/>
            <person name="Liu J."/>
            <person name="Wang Z."/>
            <person name="Sha Y."/>
            <person name="Zhang B."/>
            <person name="Wu H."/>
            <person name="Tang D."/>
            <person name="Shen Q."/>
            <person name="Xue P."/>
            <person name="Zou S."/>
            <person name="Wang X."/>
            <person name="Liu X."/>
            <person name="Wang F."/>
            <person name="Yang Y."/>
            <person name="An X."/>
            <person name="Dong Z."/>
            <person name="Zhang K."/>
            <person name="Zhang X."/>
            <person name="Luo M.C."/>
            <person name="Dvorak J."/>
            <person name="Tong Y."/>
            <person name="Wang J."/>
            <person name="Yang H."/>
            <person name="Li Z."/>
            <person name="Wang D."/>
            <person name="Zhang A."/>
            <person name="Wang J."/>
        </authorList>
    </citation>
    <scope>NUCLEOTIDE SEQUENCE</scope>
    <source>
        <strain evidence="3">cv. G1812</strain>
    </source>
</reference>
<reference evidence="2" key="2">
    <citation type="submission" date="2018-03" db="EMBL/GenBank/DDBJ databases">
        <title>The Triticum urartu genome reveals the dynamic nature of wheat genome evolution.</title>
        <authorList>
            <person name="Ling H."/>
            <person name="Ma B."/>
            <person name="Shi X."/>
            <person name="Liu H."/>
            <person name="Dong L."/>
            <person name="Sun H."/>
            <person name="Cao Y."/>
            <person name="Gao Q."/>
            <person name="Zheng S."/>
            <person name="Li Y."/>
            <person name="Yu Y."/>
            <person name="Du H."/>
            <person name="Qi M."/>
            <person name="Li Y."/>
            <person name="Yu H."/>
            <person name="Cui Y."/>
            <person name="Wang N."/>
            <person name="Chen C."/>
            <person name="Wu H."/>
            <person name="Zhao Y."/>
            <person name="Zhang J."/>
            <person name="Li Y."/>
            <person name="Zhou W."/>
            <person name="Zhang B."/>
            <person name="Hu W."/>
            <person name="Eijk M."/>
            <person name="Tang J."/>
            <person name="Witsenboer H."/>
            <person name="Zhao S."/>
            <person name="Li Z."/>
            <person name="Zhang A."/>
            <person name="Wang D."/>
            <person name="Liang C."/>
        </authorList>
    </citation>
    <scope>NUCLEOTIDE SEQUENCE [LARGE SCALE GENOMIC DNA]</scope>
    <source>
        <strain evidence="2">cv. G1812</strain>
    </source>
</reference>
<reference evidence="2" key="3">
    <citation type="submission" date="2022-06" db="UniProtKB">
        <authorList>
            <consortium name="EnsemblPlants"/>
        </authorList>
    </citation>
    <scope>IDENTIFICATION</scope>
</reference>
<dbReference type="Proteomes" id="UP000015106">
    <property type="component" value="Chromosome 1"/>
</dbReference>
<feature type="region of interest" description="Disordered" evidence="1">
    <location>
        <begin position="74"/>
        <end position="95"/>
    </location>
</feature>
<dbReference type="AlphaFoldDB" id="A0A8R7P4P3"/>
<evidence type="ECO:0000256" key="1">
    <source>
        <dbReference type="SAM" id="MobiDB-lite"/>
    </source>
</evidence>
<keyword evidence="3" id="KW-1185">Reference proteome</keyword>
<dbReference type="Gramene" id="TuG1812G0100002564.01.T01">
    <property type="protein sequence ID" value="TuG1812G0100002564.01.T01.cds337229"/>
    <property type="gene ID" value="TuG1812G0100002564.01"/>
</dbReference>
<evidence type="ECO:0000313" key="2">
    <source>
        <dbReference type="EnsemblPlants" id="TuG1812G0100002564.01.T01.cds337229"/>
    </source>
</evidence>
<protein>
    <submittedName>
        <fullName evidence="2">Uncharacterized protein</fullName>
    </submittedName>
</protein>
<name>A0A8R7P4P3_TRIUA</name>
<evidence type="ECO:0000313" key="3">
    <source>
        <dbReference type="Proteomes" id="UP000015106"/>
    </source>
</evidence>